<evidence type="ECO:0000256" key="1">
    <source>
        <dbReference type="SAM" id="MobiDB-lite"/>
    </source>
</evidence>
<feature type="compositionally biased region" description="Basic and acidic residues" evidence="1">
    <location>
        <begin position="129"/>
        <end position="144"/>
    </location>
</feature>
<evidence type="ECO:0000313" key="4">
    <source>
        <dbReference type="EMBL" id="KAK7195914.1"/>
    </source>
</evidence>
<accession>A0AAW0ERY3</accession>
<evidence type="ECO:0000256" key="3">
    <source>
        <dbReference type="SAM" id="SignalP"/>
    </source>
</evidence>
<feature type="chain" id="PRO_5043463233" evidence="3">
    <location>
        <begin position="26"/>
        <end position="158"/>
    </location>
</feature>
<dbReference type="EMBL" id="JAECZO010000064">
    <property type="protein sequence ID" value="KAK7195914.1"/>
    <property type="molecule type" value="Genomic_DNA"/>
</dbReference>
<gene>
    <name evidence="4" type="ORF">NESM_000524200</name>
</gene>
<keyword evidence="3" id="KW-0732">Signal</keyword>
<keyword evidence="5" id="KW-1185">Reference proteome</keyword>
<feature type="signal peptide" evidence="3">
    <location>
        <begin position="1"/>
        <end position="25"/>
    </location>
</feature>
<reference evidence="4 5" key="1">
    <citation type="journal article" date="2021" name="MBio">
        <title>A New Model Trypanosomatid, Novymonas esmeraldas: Genomic Perception of Its 'Candidatus Pandoraea novymonadis' Endosymbiont.</title>
        <authorList>
            <person name="Zakharova A."/>
            <person name="Saura A."/>
            <person name="Butenko A."/>
            <person name="Podesvova L."/>
            <person name="Warmusova S."/>
            <person name="Kostygov A.Y."/>
            <person name="Nenarokova A."/>
            <person name="Lukes J."/>
            <person name="Opperdoes F.R."/>
            <person name="Yurchenko V."/>
        </authorList>
    </citation>
    <scope>NUCLEOTIDE SEQUENCE [LARGE SCALE GENOMIC DNA]</scope>
    <source>
        <strain evidence="4 5">E262AT.01</strain>
    </source>
</reference>
<feature type="transmembrane region" description="Helical" evidence="2">
    <location>
        <begin position="40"/>
        <end position="61"/>
    </location>
</feature>
<dbReference type="AlphaFoldDB" id="A0AAW0ERY3"/>
<feature type="region of interest" description="Disordered" evidence="1">
    <location>
        <begin position="116"/>
        <end position="158"/>
    </location>
</feature>
<proteinExistence type="predicted"/>
<protein>
    <submittedName>
        <fullName evidence="4">Uncharacterized protein</fullName>
    </submittedName>
</protein>
<name>A0AAW0ERY3_9TRYP</name>
<keyword evidence="2" id="KW-0472">Membrane</keyword>
<sequence length="158" mass="17087">MSSMSKLVLAVAATMAAAMTLPAAAQATTAAPIPANVGRNVVVTVLILGVTIAVSLIYVLWKLIPKIRSGEVAFSKFEFDWRAELLNATPKKEKARRAAEKARREEELAAADVVRVDGAEHYQQNEPLSLREDGASHPRADRNAHVGVYVPENGQTKQ</sequence>
<organism evidence="4 5">
    <name type="scientific">Novymonas esmeraldas</name>
    <dbReference type="NCBI Taxonomy" id="1808958"/>
    <lineage>
        <taxon>Eukaryota</taxon>
        <taxon>Discoba</taxon>
        <taxon>Euglenozoa</taxon>
        <taxon>Kinetoplastea</taxon>
        <taxon>Metakinetoplastina</taxon>
        <taxon>Trypanosomatida</taxon>
        <taxon>Trypanosomatidae</taxon>
        <taxon>Novymonas</taxon>
    </lineage>
</organism>
<evidence type="ECO:0000256" key="2">
    <source>
        <dbReference type="SAM" id="Phobius"/>
    </source>
</evidence>
<evidence type="ECO:0000313" key="5">
    <source>
        <dbReference type="Proteomes" id="UP001430356"/>
    </source>
</evidence>
<keyword evidence="2" id="KW-1133">Transmembrane helix</keyword>
<keyword evidence="2" id="KW-0812">Transmembrane</keyword>
<comment type="caution">
    <text evidence="4">The sequence shown here is derived from an EMBL/GenBank/DDBJ whole genome shotgun (WGS) entry which is preliminary data.</text>
</comment>
<dbReference type="Proteomes" id="UP001430356">
    <property type="component" value="Unassembled WGS sequence"/>
</dbReference>